<evidence type="ECO:0000256" key="1">
    <source>
        <dbReference type="ARBA" id="ARBA00003416"/>
    </source>
</evidence>
<comment type="caution">
    <text evidence="7">The sequence shown here is derived from an EMBL/GenBank/DDBJ whole genome shotgun (WGS) entry which is preliminary data.</text>
</comment>
<keyword evidence="4" id="KW-0233">DNA recombination</keyword>
<protein>
    <submittedName>
        <fullName evidence="7">DNA recombination protein RmuC</fullName>
    </submittedName>
</protein>
<comment type="similarity">
    <text evidence="2">Belongs to the RmuC family.</text>
</comment>
<keyword evidence="6" id="KW-0472">Membrane</keyword>
<evidence type="ECO:0000256" key="5">
    <source>
        <dbReference type="SAM" id="MobiDB-lite"/>
    </source>
</evidence>
<evidence type="ECO:0000256" key="3">
    <source>
        <dbReference type="ARBA" id="ARBA00023054"/>
    </source>
</evidence>
<keyword evidence="6" id="KW-0812">Transmembrane</keyword>
<organism evidence="7 8">
    <name type="scientific">candidate division KSB3 bacterium</name>
    <dbReference type="NCBI Taxonomy" id="2044937"/>
    <lineage>
        <taxon>Bacteria</taxon>
        <taxon>candidate division KSB3</taxon>
    </lineage>
</organism>
<keyword evidence="3" id="KW-0175">Coiled coil</keyword>
<evidence type="ECO:0000256" key="4">
    <source>
        <dbReference type="ARBA" id="ARBA00023172"/>
    </source>
</evidence>
<dbReference type="AlphaFoldDB" id="A0A9D5JXT0"/>
<dbReference type="Proteomes" id="UP000649604">
    <property type="component" value="Unassembled WGS sequence"/>
</dbReference>
<evidence type="ECO:0000256" key="2">
    <source>
        <dbReference type="ARBA" id="ARBA00009840"/>
    </source>
</evidence>
<dbReference type="PANTHER" id="PTHR30563">
    <property type="entry name" value="DNA RECOMBINATION PROTEIN RMUC"/>
    <property type="match status" value="1"/>
</dbReference>
<feature type="compositionally biased region" description="Polar residues" evidence="5">
    <location>
        <begin position="410"/>
        <end position="427"/>
    </location>
</feature>
<gene>
    <name evidence="7" type="primary">rmuC</name>
    <name evidence="7" type="ORF">GF339_13835</name>
</gene>
<dbReference type="Pfam" id="PF02646">
    <property type="entry name" value="RmuC"/>
    <property type="match status" value="1"/>
</dbReference>
<proteinExistence type="inferred from homology"/>
<evidence type="ECO:0000313" key="8">
    <source>
        <dbReference type="Proteomes" id="UP000649604"/>
    </source>
</evidence>
<dbReference type="PANTHER" id="PTHR30563:SF0">
    <property type="entry name" value="DNA RECOMBINATION PROTEIN RMUC"/>
    <property type="match status" value="1"/>
</dbReference>
<dbReference type="GO" id="GO:0006310">
    <property type="term" value="P:DNA recombination"/>
    <property type="evidence" value="ECO:0007669"/>
    <property type="project" value="UniProtKB-KW"/>
</dbReference>
<dbReference type="EMBL" id="WJJP01000446">
    <property type="protein sequence ID" value="MBD3325661.1"/>
    <property type="molecule type" value="Genomic_DNA"/>
</dbReference>
<feature type="region of interest" description="Disordered" evidence="5">
    <location>
        <begin position="405"/>
        <end position="427"/>
    </location>
</feature>
<comment type="function">
    <text evidence="1">Involved in DNA recombination.</text>
</comment>
<feature type="transmembrane region" description="Helical" evidence="6">
    <location>
        <begin position="6"/>
        <end position="24"/>
    </location>
</feature>
<keyword evidence="6" id="KW-1133">Transmembrane helix</keyword>
<dbReference type="InterPro" id="IPR003798">
    <property type="entry name" value="DNA_recombination_RmuC"/>
</dbReference>
<evidence type="ECO:0000256" key="6">
    <source>
        <dbReference type="SAM" id="Phobius"/>
    </source>
</evidence>
<reference evidence="7" key="1">
    <citation type="submission" date="2019-11" db="EMBL/GenBank/DDBJ databases">
        <title>Microbial mats filling the niche in hypersaline microbial mats.</title>
        <authorList>
            <person name="Wong H.L."/>
            <person name="Macleod F.I."/>
            <person name="White R.A. III"/>
            <person name="Burns B.P."/>
        </authorList>
    </citation>
    <scope>NUCLEOTIDE SEQUENCE</scope>
    <source>
        <strain evidence="7">Rbin_158</strain>
    </source>
</reference>
<sequence length="427" mass="48811">MTTFMLFIGLLCNLGLLIYLLLYIRTLKDERAIRSAIKQDLAEHQAYLMNTLQTTSADTAERISRTSGNLRQEIADRITEELLHIQERIDAQLTRGRKESRYMLAKTTQSLEGKFGHLEAKTQEQLELMREKVDDRLTSIGQHVQAKLDENMQEGFKHFEKVQEHLKAAEMQLQTVGTVGTSINELNSLLKLPHLRGGFGEATLERLLQDFLPAHLFELQCPIDGVGRVDVLVKFPKATLPIDSKFPREQILNLFETSDPKKLTEARQALRKVLRLEAKRISKYIRPDHGTMEMAVMFLPSEILYFEVIRDNTLWEDLGKLQIFPASPNTLAIMLRGIAIAHDYYEMAASVEKTIENLQKAQRHFAHFEKKFEAIGRGLENAREAYQVANTHLNRYSGSVIRLTGRQAETPRNSTPQNGNNGQEPLF</sequence>
<accession>A0A9D5JXT0</accession>
<evidence type="ECO:0000313" key="7">
    <source>
        <dbReference type="EMBL" id="MBD3325661.1"/>
    </source>
</evidence>
<name>A0A9D5JXT0_9BACT</name>